<name>A0ACC0UDB4_9AGAM</name>
<evidence type="ECO:0000313" key="2">
    <source>
        <dbReference type="Proteomes" id="UP001207468"/>
    </source>
</evidence>
<dbReference type="EMBL" id="JAGFNK010000063">
    <property type="protein sequence ID" value="KAI9509497.1"/>
    <property type="molecule type" value="Genomic_DNA"/>
</dbReference>
<comment type="caution">
    <text evidence="1">The sequence shown here is derived from an EMBL/GenBank/DDBJ whole genome shotgun (WGS) entry which is preliminary data.</text>
</comment>
<organism evidence="1 2">
    <name type="scientific">Russula earlei</name>
    <dbReference type="NCBI Taxonomy" id="71964"/>
    <lineage>
        <taxon>Eukaryota</taxon>
        <taxon>Fungi</taxon>
        <taxon>Dikarya</taxon>
        <taxon>Basidiomycota</taxon>
        <taxon>Agaricomycotina</taxon>
        <taxon>Agaricomycetes</taxon>
        <taxon>Russulales</taxon>
        <taxon>Russulaceae</taxon>
        <taxon>Russula</taxon>
    </lineage>
</organism>
<dbReference type="Proteomes" id="UP001207468">
    <property type="component" value="Unassembled WGS sequence"/>
</dbReference>
<accession>A0ACC0UDB4</accession>
<gene>
    <name evidence="1" type="ORF">F5148DRAFT_749520</name>
</gene>
<proteinExistence type="predicted"/>
<protein>
    <submittedName>
        <fullName evidence="1">Uncharacterized protein</fullName>
    </submittedName>
</protein>
<evidence type="ECO:0000313" key="1">
    <source>
        <dbReference type="EMBL" id="KAI9509497.1"/>
    </source>
</evidence>
<sequence>MSSVSSAPSDAPKLAPFEEAHPFKLTETPNAGWKVGDGLSKTPLGRDWKADEELGWKTWDMAQTSTPDATQILNSTVVPRPIGFVSTLSAENYPNLAPFSFFQVVAYNPPIISLSFRLSPRQPKDTRENILATKQFVVNLISEPFIEAANATSVEAPADVSEWDISGLTQEPSVHVKPARVRESAVSLECELFQSQDIFPDGSTVPSATLVLGRVKYVHVRNSVLRPDGLQADPAKLRPISRISGVTYARLGEGFDMKRPEWSDVKSILEEQRSCPE</sequence>
<keyword evidence="2" id="KW-1185">Reference proteome</keyword>
<reference evidence="1" key="1">
    <citation type="submission" date="2021-03" db="EMBL/GenBank/DDBJ databases">
        <title>Evolutionary priming and transition to the ectomycorrhizal habit in an iconic lineage of mushroom-forming fungi: is preadaptation a requirement?</title>
        <authorList>
            <consortium name="DOE Joint Genome Institute"/>
            <person name="Looney B.P."/>
            <person name="Miyauchi S."/>
            <person name="Morin E."/>
            <person name="Drula E."/>
            <person name="Courty P.E."/>
            <person name="Chicoki N."/>
            <person name="Fauchery L."/>
            <person name="Kohler A."/>
            <person name="Kuo A."/>
            <person name="LaButti K."/>
            <person name="Pangilinan J."/>
            <person name="Lipzen A."/>
            <person name="Riley R."/>
            <person name="Andreopoulos W."/>
            <person name="He G."/>
            <person name="Johnson J."/>
            <person name="Barry K.W."/>
            <person name="Grigoriev I.V."/>
            <person name="Nagy L."/>
            <person name="Hibbett D."/>
            <person name="Henrissat B."/>
            <person name="Matheny P.B."/>
            <person name="Labbe J."/>
            <person name="Martin A.F."/>
        </authorList>
    </citation>
    <scope>NUCLEOTIDE SEQUENCE</scope>
    <source>
        <strain evidence="1">BPL698</strain>
    </source>
</reference>